<evidence type="ECO:0000256" key="1">
    <source>
        <dbReference type="SAM" id="SignalP"/>
    </source>
</evidence>
<organism evidence="2 3">
    <name type="scientific">Neocallimastix californiae</name>
    <dbReference type="NCBI Taxonomy" id="1754190"/>
    <lineage>
        <taxon>Eukaryota</taxon>
        <taxon>Fungi</taxon>
        <taxon>Fungi incertae sedis</taxon>
        <taxon>Chytridiomycota</taxon>
        <taxon>Chytridiomycota incertae sedis</taxon>
        <taxon>Neocallimastigomycetes</taxon>
        <taxon>Neocallimastigales</taxon>
        <taxon>Neocallimastigaceae</taxon>
        <taxon>Neocallimastix</taxon>
    </lineage>
</organism>
<feature type="signal peptide" evidence="1">
    <location>
        <begin position="1"/>
        <end position="26"/>
    </location>
</feature>
<evidence type="ECO:0000313" key="3">
    <source>
        <dbReference type="Proteomes" id="UP000193920"/>
    </source>
</evidence>
<dbReference type="InterPro" id="IPR036844">
    <property type="entry name" value="Hint_dom_sf"/>
</dbReference>
<reference evidence="2 3" key="1">
    <citation type="submission" date="2016-08" db="EMBL/GenBank/DDBJ databases">
        <title>A Parts List for Fungal Cellulosomes Revealed by Comparative Genomics.</title>
        <authorList>
            <consortium name="DOE Joint Genome Institute"/>
            <person name="Haitjema C.H."/>
            <person name="Gilmore S.P."/>
            <person name="Henske J.K."/>
            <person name="Solomon K.V."/>
            <person name="De Groot R."/>
            <person name="Kuo A."/>
            <person name="Mondo S.J."/>
            <person name="Salamov A.A."/>
            <person name="Labutti K."/>
            <person name="Zhao Z."/>
            <person name="Chiniquy J."/>
            <person name="Barry K."/>
            <person name="Brewer H.M."/>
            <person name="Purvine S.O."/>
            <person name="Wright A.T."/>
            <person name="Boxma B."/>
            <person name="Van Alen T."/>
            <person name="Hackstein J.H."/>
            <person name="Baker S.E."/>
            <person name="Grigoriev I.V."/>
            <person name="O'Malley M.A."/>
        </authorList>
    </citation>
    <scope>NUCLEOTIDE SEQUENCE [LARGE SCALE GENOMIC DNA]</scope>
    <source>
        <strain evidence="2 3">G1</strain>
    </source>
</reference>
<gene>
    <name evidence="2" type="ORF">LY90DRAFT_515531</name>
</gene>
<protein>
    <submittedName>
        <fullName evidence="2">Uncharacterized protein</fullName>
    </submittedName>
</protein>
<sequence length="193" mass="22049">MNLINISLSWIFLALFLNIVSTNVACFTYCTPICCNIGVIQFVKQMGLTLDVTGCAAEFEYTKIIDNQMNEGNYMFYKITVHSVEPSKASKELTLSVAGNHGMIVFKNEFSQNTIIKYASKLYINDIVYANGKLYRIVDIELYEDTKMYNLITKDGTVITNEILTSTICDTEINEDLPFNILVINWRTKHNYK</sequence>
<dbReference type="AlphaFoldDB" id="A0A1Y2AIK5"/>
<dbReference type="Proteomes" id="UP000193920">
    <property type="component" value="Unassembled WGS sequence"/>
</dbReference>
<comment type="caution">
    <text evidence="2">The sequence shown here is derived from an EMBL/GenBank/DDBJ whole genome shotgun (WGS) entry which is preliminary data.</text>
</comment>
<dbReference type="Gene3D" id="2.170.16.10">
    <property type="entry name" value="Hedgehog/Intein (Hint) domain"/>
    <property type="match status" value="1"/>
</dbReference>
<accession>A0A1Y2AIK5</accession>
<feature type="chain" id="PRO_5013345061" evidence="1">
    <location>
        <begin position="27"/>
        <end position="193"/>
    </location>
</feature>
<keyword evidence="3" id="KW-1185">Reference proteome</keyword>
<dbReference type="SUPFAM" id="SSF51294">
    <property type="entry name" value="Hedgehog/intein (Hint) domain"/>
    <property type="match status" value="1"/>
</dbReference>
<dbReference type="EMBL" id="MCOG01000248">
    <property type="protein sequence ID" value="ORY22419.1"/>
    <property type="molecule type" value="Genomic_DNA"/>
</dbReference>
<proteinExistence type="predicted"/>
<keyword evidence="1" id="KW-0732">Signal</keyword>
<evidence type="ECO:0000313" key="2">
    <source>
        <dbReference type="EMBL" id="ORY22419.1"/>
    </source>
</evidence>
<name>A0A1Y2AIK5_9FUNG</name>